<evidence type="ECO:0000313" key="5">
    <source>
        <dbReference type="EMBL" id="MFB5189585.1"/>
    </source>
</evidence>
<evidence type="ECO:0000256" key="2">
    <source>
        <dbReference type="ARBA" id="ARBA00022840"/>
    </source>
</evidence>
<keyword evidence="1 3" id="KW-0547">Nucleotide-binding</keyword>
<keyword evidence="3" id="KW-0173">Coenzyme A biosynthesis</keyword>
<evidence type="ECO:0000256" key="4">
    <source>
        <dbReference type="NCBIfam" id="TIGR00152"/>
    </source>
</evidence>
<dbReference type="InterPro" id="IPR027417">
    <property type="entry name" value="P-loop_NTPase"/>
</dbReference>
<dbReference type="HAMAP" id="MF_00376">
    <property type="entry name" value="Dephospho_CoA_kinase"/>
    <property type="match status" value="1"/>
</dbReference>
<keyword evidence="2 3" id="KW-0067">ATP-binding</keyword>
<organism evidence="5 6">
    <name type="scientific">Alicyclobacillus fastidiosus</name>
    <dbReference type="NCBI Taxonomy" id="392011"/>
    <lineage>
        <taxon>Bacteria</taxon>
        <taxon>Bacillati</taxon>
        <taxon>Bacillota</taxon>
        <taxon>Bacilli</taxon>
        <taxon>Bacillales</taxon>
        <taxon>Alicyclobacillaceae</taxon>
        <taxon>Alicyclobacillus</taxon>
    </lineage>
</organism>
<dbReference type="NCBIfam" id="TIGR00152">
    <property type="entry name" value="dephospho-CoA kinase"/>
    <property type="match status" value="1"/>
</dbReference>
<keyword evidence="3 5" id="KW-0808">Transferase</keyword>
<keyword evidence="6" id="KW-1185">Reference proteome</keyword>
<protein>
    <recommendedName>
        <fullName evidence="3 4">Dephospho-CoA kinase</fullName>
        <ecNumber evidence="3 4">2.7.1.24</ecNumber>
    </recommendedName>
    <alternativeName>
        <fullName evidence="3">Dephosphocoenzyme A kinase</fullName>
    </alternativeName>
</protein>
<evidence type="ECO:0000256" key="1">
    <source>
        <dbReference type="ARBA" id="ARBA00022741"/>
    </source>
</evidence>
<evidence type="ECO:0000256" key="3">
    <source>
        <dbReference type="HAMAP-Rule" id="MF_00376"/>
    </source>
</evidence>
<dbReference type="PANTHER" id="PTHR10695">
    <property type="entry name" value="DEPHOSPHO-COA KINASE-RELATED"/>
    <property type="match status" value="1"/>
</dbReference>
<comment type="subcellular location">
    <subcellularLocation>
        <location evidence="3">Cytoplasm</location>
    </subcellularLocation>
</comment>
<dbReference type="EMBL" id="JBDXSU010000003">
    <property type="protein sequence ID" value="MFB5189585.1"/>
    <property type="molecule type" value="Genomic_DNA"/>
</dbReference>
<dbReference type="InterPro" id="IPR001977">
    <property type="entry name" value="Depp_CoAkinase"/>
</dbReference>
<gene>
    <name evidence="3 5" type="primary">coaE</name>
    <name evidence="5" type="ORF">KKP3000_002861</name>
</gene>
<name>A0ABV5ACM4_9BACL</name>
<feature type="binding site" evidence="3">
    <location>
        <begin position="13"/>
        <end position="18"/>
    </location>
    <ligand>
        <name>ATP</name>
        <dbReference type="ChEBI" id="CHEBI:30616"/>
    </ligand>
</feature>
<dbReference type="EC" id="2.7.1.24" evidence="3 4"/>
<reference evidence="5 6" key="1">
    <citation type="journal article" date="2024" name="Int. J. Mol. Sci.">
        <title>Exploration of Alicyclobacillus spp. Genome in Search of Antibiotic Resistance.</title>
        <authorList>
            <person name="Bucka-Kolendo J."/>
            <person name="Kiousi D.E."/>
            <person name="Dekowska A."/>
            <person name="Mikolajczuk-Szczyrba A."/>
            <person name="Karadedos D.M."/>
            <person name="Michael P."/>
            <person name="Galanis A."/>
            <person name="Sokolowska B."/>
        </authorList>
    </citation>
    <scope>NUCLEOTIDE SEQUENCE [LARGE SCALE GENOMIC DNA]</scope>
    <source>
        <strain evidence="5 6">KKP 3000</strain>
    </source>
</reference>
<comment type="function">
    <text evidence="3">Catalyzes the phosphorylation of the 3'-hydroxyl group of dephosphocoenzyme A to form coenzyme A.</text>
</comment>
<dbReference type="GO" id="GO:0004140">
    <property type="term" value="F:dephospho-CoA kinase activity"/>
    <property type="evidence" value="ECO:0007669"/>
    <property type="project" value="UniProtKB-EC"/>
</dbReference>
<comment type="pathway">
    <text evidence="3">Cofactor biosynthesis; coenzyme A biosynthesis; CoA from (R)-pantothenate: step 5/5.</text>
</comment>
<dbReference type="PROSITE" id="PS51219">
    <property type="entry name" value="DPCK"/>
    <property type="match status" value="1"/>
</dbReference>
<evidence type="ECO:0000313" key="6">
    <source>
        <dbReference type="Proteomes" id="UP001579974"/>
    </source>
</evidence>
<proteinExistence type="inferred from homology"/>
<sequence length="210" mass="23652">MRTLIVGLTGGIGTGKSTVSDMLRQMGAYVVDADVWARRVVEPGSEGLEEIRKTFGDVVLERDGRLNRKALGQLIFGDEALRVRLNEITHPRIRLGMKRETEEYFKVHPGEPVVWDVPLLFEGETKRLVDCTILVYTPPEIQLARLMSRDQSTESEAKARIAAQMPIDEKRPFATYIIENDGTLEKTREQVQLVWTTIRSQVNGGRGLSS</sequence>
<dbReference type="PANTHER" id="PTHR10695:SF46">
    <property type="entry name" value="BIFUNCTIONAL COENZYME A SYNTHASE-RELATED"/>
    <property type="match status" value="1"/>
</dbReference>
<dbReference type="Pfam" id="PF01121">
    <property type="entry name" value="CoaE"/>
    <property type="match status" value="1"/>
</dbReference>
<dbReference type="SUPFAM" id="SSF52540">
    <property type="entry name" value="P-loop containing nucleoside triphosphate hydrolases"/>
    <property type="match status" value="1"/>
</dbReference>
<dbReference type="CDD" id="cd02022">
    <property type="entry name" value="DPCK"/>
    <property type="match status" value="1"/>
</dbReference>
<keyword evidence="3" id="KW-0963">Cytoplasm</keyword>
<comment type="catalytic activity">
    <reaction evidence="3">
        <text>3'-dephospho-CoA + ATP = ADP + CoA + H(+)</text>
        <dbReference type="Rhea" id="RHEA:18245"/>
        <dbReference type="ChEBI" id="CHEBI:15378"/>
        <dbReference type="ChEBI" id="CHEBI:30616"/>
        <dbReference type="ChEBI" id="CHEBI:57287"/>
        <dbReference type="ChEBI" id="CHEBI:57328"/>
        <dbReference type="ChEBI" id="CHEBI:456216"/>
        <dbReference type="EC" id="2.7.1.24"/>
    </reaction>
</comment>
<accession>A0ABV5ACM4</accession>
<comment type="caution">
    <text evidence="5">The sequence shown here is derived from an EMBL/GenBank/DDBJ whole genome shotgun (WGS) entry which is preliminary data.</text>
</comment>
<dbReference type="Proteomes" id="UP001579974">
    <property type="component" value="Unassembled WGS sequence"/>
</dbReference>
<dbReference type="Gene3D" id="3.40.50.300">
    <property type="entry name" value="P-loop containing nucleotide triphosphate hydrolases"/>
    <property type="match status" value="1"/>
</dbReference>
<comment type="similarity">
    <text evidence="3">Belongs to the CoaE family.</text>
</comment>
<keyword evidence="3 5" id="KW-0418">Kinase</keyword>